<comment type="similarity">
    <text evidence="8">Belongs to the class-III pyridoxal-phosphate-dependent aminotransferase family.</text>
</comment>
<evidence type="ECO:0000313" key="11">
    <source>
        <dbReference type="Proteomes" id="UP000282323"/>
    </source>
</evidence>
<dbReference type="InterPro" id="IPR005814">
    <property type="entry name" value="Aminotrans_3"/>
</dbReference>
<evidence type="ECO:0000256" key="6">
    <source>
        <dbReference type="ARBA" id="ARBA00023444"/>
    </source>
</evidence>
<dbReference type="EMBL" id="REGA01000032">
    <property type="protein sequence ID" value="RQG89649.1"/>
    <property type="molecule type" value="Genomic_DNA"/>
</dbReference>
<dbReference type="InterPro" id="IPR015421">
    <property type="entry name" value="PyrdxlP-dep_Trfase_major"/>
</dbReference>
<evidence type="ECO:0000313" key="10">
    <source>
        <dbReference type="EMBL" id="RQG89649.1"/>
    </source>
</evidence>
<dbReference type="Pfam" id="PF00202">
    <property type="entry name" value="Aminotran_3"/>
    <property type="match status" value="1"/>
</dbReference>
<dbReference type="PANTHER" id="PTHR43713:SF3">
    <property type="entry name" value="GLUTAMATE-1-SEMIALDEHYDE 2,1-AMINOMUTASE 1, CHLOROPLASTIC-RELATED"/>
    <property type="match status" value="1"/>
</dbReference>
<dbReference type="InterPro" id="IPR015424">
    <property type="entry name" value="PyrdxlP-dep_Trfase"/>
</dbReference>
<dbReference type="RefSeq" id="WP_124197606.1">
    <property type="nucleotide sequence ID" value="NZ_REGA01000032.1"/>
</dbReference>
<reference evidence="10 11" key="1">
    <citation type="submission" date="2018-10" db="EMBL/GenBank/DDBJ databases">
        <title>Natrarchaeobius chitinivorans gen. nov., sp. nov., and Natrarchaeobius haloalkaliphilus sp. nov., alkaliphilic, chitin-utilizing haloarchaea from hypersaline alkaline lakes.</title>
        <authorList>
            <person name="Sorokin D.Y."/>
            <person name="Elcheninov A.G."/>
            <person name="Kostrikina N.A."/>
            <person name="Bale N.J."/>
            <person name="Sinninghe Damste J.S."/>
            <person name="Khijniak T.V."/>
            <person name="Kublanov I.V."/>
            <person name="Toshchakov S.V."/>
        </authorList>
    </citation>
    <scope>NUCLEOTIDE SEQUENCE [LARGE SCALE GENOMIC DNA]</scope>
    <source>
        <strain evidence="10 11">AArcht4T</strain>
    </source>
</reference>
<protein>
    <recommendedName>
        <fullName evidence="3">Glutamate-1-semialdehyde 2,1-aminomutase</fullName>
    </recommendedName>
    <alternativeName>
        <fullName evidence="7">Glutamate-1-semialdehyde aminotransferase</fullName>
    </alternativeName>
</protein>
<dbReference type="PANTHER" id="PTHR43713">
    <property type="entry name" value="GLUTAMATE-1-SEMIALDEHYDE 2,1-AMINOMUTASE"/>
    <property type="match status" value="1"/>
</dbReference>
<evidence type="ECO:0000256" key="1">
    <source>
        <dbReference type="ARBA" id="ARBA00001579"/>
    </source>
</evidence>
<comment type="catalytic activity">
    <reaction evidence="1">
        <text>(S)-4-amino-5-oxopentanoate = 5-aminolevulinate</text>
        <dbReference type="Rhea" id="RHEA:14265"/>
        <dbReference type="ChEBI" id="CHEBI:57501"/>
        <dbReference type="ChEBI" id="CHEBI:356416"/>
        <dbReference type="EC" id="5.4.3.8"/>
    </reaction>
</comment>
<keyword evidence="10" id="KW-0808">Transferase</keyword>
<comment type="cofactor">
    <cofactor evidence="2">
        <name>pyridoxal 5'-phosphate</name>
        <dbReference type="ChEBI" id="CHEBI:597326"/>
    </cofactor>
</comment>
<keyword evidence="11" id="KW-1185">Reference proteome</keyword>
<sequence length="457" mass="50302">MSSEDDNRHFRRLYEQTPTSRSFHERARDVTPLGVESNVRSVRPYPFYLGEADGSYVYDVDGNEYLDFLMGLGPGILGHNYPDVVDRVESQIEACGSVTAIPQTIAIEVMEQIESMTPSVEKLRLANSGTEATMHAIRVARSYTGNSKIAKPEGGYAGAHDYALQSVSASEEALGPEDDPETVPYGTGIPDAVTDTVVAFPFNDEEATERILREHADDLACVILEPVMASCGVLPPDEGYHEFLRELTEELDIVLIWDEVMTGFRLGPGSAQGRFGVTPDMTTFAKVAGGGYQLAAFGGREDLMAEIEPPAENPKDKWKTSAFHGGTYNGHPVSCAAGLATLEVLEEEPVFETIEPLAERLFDGLQVAADEAGVEASVQYVGSMGTLFMLDEAPTTQRETWQADDDLFRDWWFEAAASGVLFGNDDQYERFFTSYTNTDEQIDFALEVAEDAFRRVR</sequence>
<name>A0A3N6NXZ5_NATCH</name>
<comment type="pathway">
    <text evidence="6">Porphyrin-containing compound metabolism.</text>
</comment>
<dbReference type="GO" id="GO:0008483">
    <property type="term" value="F:transaminase activity"/>
    <property type="evidence" value="ECO:0007669"/>
    <property type="project" value="UniProtKB-KW"/>
</dbReference>
<feature type="compositionally biased region" description="Basic and acidic residues" evidence="9">
    <location>
        <begin position="1"/>
        <end position="14"/>
    </location>
</feature>
<dbReference type="GO" id="GO:0030170">
    <property type="term" value="F:pyridoxal phosphate binding"/>
    <property type="evidence" value="ECO:0007669"/>
    <property type="project" value="InterPro"/>
</dbReference>
<dbReference type="Proteomes" id="UP000282323">
    <property type="component" value="Unassembled WGS sequence"/>
</dbReference>
<gene>
    <name evidence="10" type="ORF">EA473_21585</name>
</gene>
<evidence type="ECO:0000256" key="7">
    <source>
        <dbReference type="ARBA" id="ARBA00031365"/>
    </source>
</evidence>
<evidence type="ECO:0000256" key="4">
    <source>
        <dbReference type="ARBA" id="ARBA00022898"/>
    </source>
</evidence>
<proteinExistence type="inferred from homology"/>
<keyword evidence="4 8" id="KW-0663">Pyridoxal phosphate</keyword>
<keyword evidence="5" id="KW-0413">Isomerase</keyword>
<evidence type="ECO:0000256" key="5">
    <source>
        <dbReference type="ARBA" id="ARBA00023235"/>
    </source>
</evidence>
<dbReference type="CDD" id="cd00610">
    <property type="entry name" value="OAT_like"/>
    <property type="match status" value="1"/>
</dbReference>
<dbReference type="InterPro" id="IPR015422">
    <property type="entry name" value="PyrdxlP-dep_Trfase_small"/>
</dbReference>
<evidence type="ECO:0000256" key="9">
    <source>
        <dbReference type="SAM" id="MobiDB-lite"/>
    </source>
</evidence>
<dbReference type="GO" id="GO:0042286">
    <property type="term" value="F:glutamate-1-semialdehyde 2,1-aminomutase activity"/>
    <property type="evidence" value="ECO:0007669"/>
    <property type="project" value="UniProtKB-EC"/>
</dbReference>
<dbReference type="PROSITE" id="PS00600">
    <property type="entry name" value="AA_TRANSFER_CLASS_3"/>
    <property type="match status" value="1"/>
</dbReference>
<dbReference type="Gene3D" id="3.90.1150.10">
    <property type="entry name" value="Aspartate Aminotransferase, domain 1"/>
    <property type="match status" value="1"/>
</dbReference>
<evidence type="ECO:0000256" key="8">
    <source>
        <dbReference type="RuleBase" id="RU003560"/>
    </source>
</evidence>
<dbReference type="Gene3D" id="3.40.640.10">
    <property type="entry name" value="Type I PLP-dependent aspartate aminotransferase-like (Major domain)"/>
    <property type="match status" value="1"/>
</dbReference>
<dbReference type="SUPFAM" id="SSF53383">
    <property type="entry name" value="PLP-dependent transferases"/>
    <property type="match status" value="1"/>
</dbReference>
<dbReference type="AlphaFoldDB" id="A0A3N6NXZ5"/>
<dbReference type="OrthoDB" id="6524at2157"/>
<accession>A0A3N6NXZ5</accession>
<evidence type="ECO:0000256" key="2">
    <source>
        <dbReference type="ARBA" id="ARBA00001933"/>
    </source>
</evidence>
<organism evidence="10 11">
    <name type="scientific">Natrarchaeobius chitinivorans</name>
    <dbReference type="NCBI Taxonomy" id="1679083"/>
    <lineage>
        <taxon>Archaea</taxon>
        <taxon>Methanobacteriati</taxon>
        <taxon>Methanobacteriota</taxon>
        <taxon>Stenosarchaea group</taxon>
        <taxon>Halobacteria</taxon>
        <taxon>Halobacteriales</taxon>
        <taxon>Natrialbaceae</taxon>
        <taxon>Natrarchaeobius</taxon>
    </lineage>
</organism>
<comment type="caution">
    <text evidence="10">The sequence shown here is derived from an EMBL/GenBank/DDBJ whole genome shotgun (WGS) entry which is preliminary data.</text>
</comment>
<keyword evidence="10" id="KW-0032">Aminotransferase</keyword>
<evidence type="ECO:0000256" key="3">
    <source>
        <dbReference type="ARBA" id="ARBA00015416"/>
    </source>
</evidence>
<dbReference type="InterPro" id="IPR049704">
    <property type="entry name" value="Aminotrans_3_PPA_site"/>
</dbReference>
<feature type="region of interest" description="Disordered" evidence="9">
    <location>
        <begin position="1"/>
        <end position="24"/>
    </location>
</feature>